<dbReference type="InterPro" id="IPR004680">
    <property type="entry name" value="Cit_transptr-like_dom"/>
</dbReference>
<evidence type="ECO:0000313" key="10">
    <source>
        <dbReference type="Proteomes" id="UP000295645"/>
    </source>
</evidence>
<reference evidence="9 10" key="1">
    <citation type="submission" date="2019-03" db="EMBL/GenBank/DDBJ databases">
        <title>Above-ground endophytic microbial communities from plants in different locations in the United States.</title>
        <authorList>
            <person name="Frank C."/>
        </authorList>
    </citation>
    <scope>NUCLEOTIDE SEQUENCE [LARGE SCALE GENOMIC DNA]</scope>
    <source>
        <strain evidence="9 10">LP_13_YM</strain>
    </source>
</reference>
<dbReference type="SUPFAM" id="SSF116726">
    <property type="entry name" value="TrkA C-terminal domain-like"/>
    <property type="match status" value="2"/>
</dbReference>
<comment type="caution">
    <text evidence="9">The sequence shown here is derived from an EMBL/GenBank/DDBJ whole genome shotgun (WGS) entry which is preliminary data.</text>
</comment>
<dbReference type="GO" id="GO:0008324">
    <property type="term" value="F:monoatomic cation transmembrane transporter activity"/>
    <property type="evidence" value="ECO:0007669"/>
    <property type="project" value="InterPro"/>
</dbReference>
<dbReference type="Proteomes" id="UP000295645">
    <property type="component" value="Unassembled WGS sequence"/>
</dbReference>
<feature type="transmembrane region" description="Helical" evidence="7">
    <location>
        <begin position="100"/>
        <end position="123"/>
    </location>
</feature>
<dbReference type="InterPro" id="IPR051679">
    <property type="entry name" value="DASS-Related_Transporters"/>
</dbReference>
<feature type="transmembrane region" description="Helical" evidence="7">
    <location>
        <begin position="474"/>
        <end position="496"/>
    </location>
</feature>
<organism evidence="9 10">
    <name type="scientific">Luteibacter rhizovicinus</name>
    <dbReference type="NCBI Taxonomy" id="242606"/>
    <lineage>
        <taxon>Bacteria</taxon>
        <taxon>Pseudomonadati</taxon>
        <taxon>Pseudomonadota</taxon>
        <taxon>Gammaproteobacteria</taxon>
        <taxon>Lysobacterales</taxon>
        <taxon>Rhodanobacteraceae</taxon>
        <taxon>Luteibacter</taxon>
    </lineage>
</organism>
<dbReference type="GO" id="GO:0005886">
    <property type="term" value="C:plasma membrane"/>
    <property type="evidence" value="ECO:0007669"/>
    <property type="project" value="TreeGrafter"/>
</dbReference>
<feature type="domain" description="RCK C-terminal" evidence="8">
    <location>
        <begin position="231"/>
        <end position="314"/>
    </location>
</feature>
<keyword evidence="5 7" id="KW-1133">Transmembrane helix</keyword>
<dbReference type="Pfam" id="PF03600">
    <property type="entry name" value="CitMHS"/>
    <property type="match status" value="1"/>
</dbReference>
<evidence type="ECO:0000256" key="7">
    <source>
        <dbReference type="SAM" id="Phobius"/>
    </source>
</evidence>
<feature type="transmembrane region" description="Helical" evidence="7">
    <location>
        <begin position="32"/>
        <end position="49"/>
    </location>
</feature>
<feature type="transmembrane region" description="Helical" evidence="7">
    <location>
        <begin position="516"/>
        <end position="541"/>
    </location>
</feature>
<dbReference type="GO" id="GO:0006813">
    <property type="term" value="P:potassium ion transport"/>
    <property type="evidence" value="ECO:0007669"/>
    <property type="project" value="InterPro"/>
</dbReference>
<dbReference type="InterPro" id="IPR036721">
    <property type="entry name" value="RCK_C_sf"/>
</dbReference>
<name>A0A4R3YVZ3_9GAMM</name>
<dbReference type="PANTHER" id="PTHR43652:SF2">
    <property type="entry name" value="BASIC AMINO ACID ANTIPORTER YFCC-RELATED"/>
    <property type="match status" value="1"/>
</dbReference>
<keyword evidence="4" id="KW-0677">Repeat</keyword>
<dbReference type="AlphaFoldDB" id="A0A4R3YVZ3"/>
<evidence type="ECO:0000256" key="6">
    <source>
        <dbReference type="ARBA" id="ARBA00023136"/>
    </source>
</evidence>
<feature type="transmembrane region" description="Helical" evidence="7">
    <location>
        <begin position="61"/>
        <end position="88"/>
    </location>
</feature>
<dbReference type="InterPro" id="IPR006037">
    <property type="entry name" value="RCK_C"/>
</dbReference>
<dbReference type="Pfam" id="PF02080">
    <property type="entry name" value="TrkA_C"/>
    <property type="match status" value="1"/>
</dbReference>
<keyword evidence="6 7" id="KW-0472">Membrane</keyword>
<evidence type="ECO:0000256" key="3">
    <source>
        <dbReference type="ARBA" id="ARBA00022692"/>
    </source>
</evidence>
<feature type="transmembrane region" description="Helical" evidence="7">
    <location>
        <begin position="6"/>
        <end position="25"/>
    </location>
</feature>
<evidence type="ECO:0000313" key="9">
    <source>
        <dbReference type="EMBL" id="TCV95988.1"/>
    </source>
</evidence>
<dbReference type="EMBL" id="SMCS01000002">
    <property type="protein sequence ID" value="TCV95988.1"/>
    <property type="molecule type" value="Genomic_DNA"/>
</dbReference>
<dbReference type="PROSITE" id="PS51202">
    <property type="entry name" value="RCK_C"/>
    <property type="match status" value="2"/>
</dbReference>
<evidence type="ECO:0000259" key="8">
    <source>
        <dbReference type="PROSITE" id="PS51202"/>
    </source>
</evidence>
<feature type="transmembrane region" description="Helical" evidence="7">
    <location>
        <begin position="445"/>
        <end position="462"/>
    </location>
</feature>
<feature type="transmembrane region" description="Helical" evidence="7">
    <location>
        <begin position="592"/>
        <end position="612"/>
    </location>
</feature>
<keyword evidence="2" id="KW-0813">Transport</keyword>
<dbReference type="PANTHER" id="PTHR43652">
    <property type="entry name" value="BASIC AMINO ACID ANTIPORTER YFCC-RELATED"/>
    <property type="match status" value="1"/>
</dbReference>
<protein>
    <submittedName>
        <fullName evidence="9">Di/tricarboxylate transporter</fullName>
    </submittedName>
</protein>
<evidence type="ECO:0000256" key="1">
    <source>
        <dbReference type="ARBA" id="ARBA00004141"/>
    </source>
</evidence>
<keyword evidence="3 7" id="KW-0812">Transmembrane</keyword>
<dbReference type="Gene3D" id="3.30.70.1450">
    <property type="entry name" value="Regulator of K+ conductance, C-terminal domain"/>
    <property type="match status" value="2"/>
</dbReference>
<evidence type="ECO:0000256" key="2">
    <source>
        <dbReference type="ARBA" id="ARBA00022448"/>
    </source>
</evidence>
<sequence length="613" mass="65481">MALTLTPEMILVLGLVGFTMVMLVLEWIRADMVALLVVVTIGLTGLIPGDQVFNGFAGNAVIAIIAIMIMGAGLDRAGVLNLTAAFVMRMARGVESRLGVVVNSVTSLFSAVIPSQALAALMIPVTSRLSARTGVPLSRLLLPMSFCILTATNTTLIANSPLIVLNDLIASANSNLPPGAHTIPKFGLFSVTPVGLVLAVTGVLFFYAFTRKLLPEREDDRLKVTPGRTESYFADTYGIVGETAELTVTAESPLVGMSIGEVEQLHGAPLILAIKNGNESRVAPPSDQMIWVGTVLGVLAPKEAIGVFANNQLCRVSTRMRQLGEQFNTTQAGISEAVIPPSSRFIKQTVGELRLRKRFGISVLAVNRGDEVFREDVRAVALRAGDTLVLHSKWRDLMLAQEDRDIVVVTDVPKDEARPGKIWQAVGFFVLAKCLALFTHLDLSVAMMTGAVGMLLTGVLNMDEAYKAINWKTIFVTACLIPLGWSMDSTGTASWIAQEVLQILGGAPQWTLQLSIAVLTLLFSQVMSNVGATVMMVPIAISVAVSTGGNPSAYALIVAVSSSNTFLLSSGHPALMMVAGPGGYRSKDFLRVGIPLTILVLTLTLVTINYMYR</sequence>
<feature type="domain" description="RCK C-terminal" evidence="8">
    <location>
        <begin position="322"/>
        <end position="406"/>
    </location>
</feature>
<keyword evidence="10" id="KW-1185">Reference proteome</keyword>
<accession>A0A4R3YVZ3</accession>
<evidence type="ECO:0000256" key="5">
    <source>
        <dbReference type="ARBA" id="ARBA00022989"/>
    </source>
</evidence>
<gene>
    <name evidence="9" type="ORF">EC912_102337</name>
</gene>
<feature type="transmembrane region" description="Helical" evidence="7">
    <location>
        <begin position="186"/>
        <end position="209"/>
    </location>
</feature>
<proteinExistence type="predicted"/>
<comment type="subcellular location">
    <subcellularLocation>
        <location evidence="1">Membrane</location>
        <topology evidence="1">Multi-pass membrane protein</topology>
    </subcellularLocation>
</comment>
<evidence type="ECO:0000256" key="4">
    <source>
        <dbReference type="ARBA" id="ARBA00022737"/>
    </source>
</evidence>